<protein>
    <submittedName>
        <fullName evidence="3">Uncharacterized protein LOC113042453</fullName>
    </submittedName>
</protein>
<feature type="region of interest" description="Disordered" evidence="1">
    <location>
        <begin position="684"/>
        <end position="741"/>
    </location>
</feature>
<dbReference type="Proteomes" id="UP000515129">
    <property type="component" value="Chromosome 24"/>
</dbReference>
<gene>
    <name evidence="3" type="primary">LOC113042453</name>
</gene>
<accession>A0A6P6J9S0</accession>
<sequence>MSTHDLKLQQSSCQSGVKVSVTCGVSDQEGSYTQTDKSRFQNVSEHEKIHPGPLAQRIHNQKDLETGTTASSPSLQLTGQQKSSRDLQIRQIILLRSKEDLSRTSEEQRKSARFTSTISISLPNRRNKKDTAEEKTLKAITNLTHEDVKNTANQHHSELRDVLSQTDQCGESTGDLFKNGDGPKASFDEDCFSTLQQRGTKRGQNTGIQYNIGLHEQTEIVHNSQRHSTHPVCEVQIEFNKESGANDCRENASTNPQNHSNLSSLEVDNGLKSSTDSQFFAHHSEVANRVLSSDYLPAPHSENTPEPEPGFINPTSAMLSSALVSVLVPPWSGRLRRPKQGGNDVQHEPKDLRPNMNPSTLFRQDRQQQSYLPSQRRPSEHMLANENNMQLTAGTSYNSPDWQKENNSPNITTTIQPKRPITKSSSVGMMYNNTDLHPFPTPLDTRQVPGLSHSGYRISNTGDKHESFKSLSSKPTTSSLLLSLRRSNLRNCSAEPTQSETQMTRSVRSLTLPSRDVLKTPSFAHPVNAAAQTAENPDTPARTEEISVSQFHFSPRIRKRVPLRASLFLKNPETEISKRLETSIAKADEEHFPHSTTKTSQLGVLRSQQRSYSVLLREYSSTEETDAVEQNTANNTNLQNFYVTKQQVTPDTKISPKESTNFNVHQSGFNIQKYKSQSTHNITDISSLGTSTFTDRLNCSPRKDSSVDGTSPTNMYLDSKKYSQSSQNQMDLSSPLSPSRPLRTVGVQSIYSYLREYSPAVSTPSPSTPTSHIQRGETSPLKQDRCVTLPGDRKTLPSKFSFDFNPFTPQVEELQRSSFGSHIAPAQSLPPDFGRRSAPRLSTSPYSSLISSRPALNNTLQDLPSLPVPTTRVSTSYDIVTTPADFIKSVPSSSLSTYTSIRKPKEQFAASNREQRTAVQAYTSALDNHKPAQPCLLQSAPDASFVMESQRANISPHPRKLSTGSNNFFNQEHDGLMELQLDMGNAYPKHRQGEKSKYLSPDKLTVESETPLTVEKEIPAVHMPERLQEMQSSNSKKGLFSSRVKKDKEAVFSSASLPDKEDVSPQYLKTKRHLPVFRTNSRIDQMLNRLKLTFGVKRSDSSLDTLPKKNKSPTQQPSDTENFERPKTEEKTCSESHPAPSNSSLTTDKTSLGSLSLLTLKKFENTLNMSDQNESKAEINDSGSTQEAPSSSLTIGKASFASFGSLSPLTLEKSENTLNMDWQNRSTTEQKGSGCTWEVPSSSLSTNRAPFADLSPLTLEESKNTLNMDWQNRSTIEQKGSECTWETSNSSLTIDKASFESLSPLTLNKSSENKLNVDQQRRHSDENGNWSYGRSFSPHRQKTQNMNRSATLPHYGKSSVGPPSPFYLFDFDSEDIQNDNVFYSPLRKKTNSLCESDDFSPQSATKSPLQQNLVRSRLSSSCADLKYGLHSGRSFSVSSVVSSRPSGPGRISTSSISDLSSLDEFLPKENYTVVDYPMSSSLSPIYDANSNTGKQSQSGYTNNHDDADPTPPPSPTMSSSPRRMSHAPSVSSPIWTSPENLSPPRGILSSRRHTTSMTVFEESDSDTTTDDEYYLDNSDAAETEL</sequence>
<feature type="region of interest" description="Disordered" evidence="1">
    <location>
        <begin position="760"/>
        <end position="786"/>
    </location>
</feature>
<feature type="region of interest" description="Disordered" evidence="1">
    <location>
        <begin position="28"/>
        <end position="55"/>
    </location>
</feature>
<feature type="compositionally biased region" description="Basic and acidic residues" evidence="1">
    <location>
        <begin position="36"/>
        <end position="50"/>
    </location>
</feature>
<dbReference type="GeneID" id="113042453"/>
<dbReference type="KEGG" id="caua:113042453"/>
<feature type="region of interest" description="Disordered" evidence="1">
    <location>
        <begin position="825"/>
        <end position="848"/>
    </location>
</feature>
<feature type="region of interest" description="Disordered" evidence="1">
    <location>
        <begin position="1100"/>
        <end position="1149"/>
    </location>
</feature>
<feature type="region of interest" description="Disordered" evidence="1">
    <location>
        <begin position="1315"/>
        <end position="1346"/>
    </location>
</feature>
<feature type="compositionally biased region" description="Polar residues" evidence="1">
    <location>
        <begin position="1528"/>
        <end position="1540"/>
    </location>
</feature>
<feature type="compositionally biased region" description="Polar residues" evidence="1">
    <location>
        <begin position="1181"/>
        <end position="1193"/>
    </location>
</feature>
<feature type="compositionally biased region" description="Acidic residues" evidence="1">
    <location>
        <begin position="1561"/>
        <end position="1585"/>
    </location>
</feature>
<dbReference type="OrthoDB" id="8954225at2759"/>
<organism evidence="2 3">
    <name type="scientific">Carassius auratus</name>
    <name type="common">Goldfish</name>
    <dbReference type="NCBI Taxonomy" id="7957"/>
    <lineage>
        <taxon>Eukaryota</taxon>
        <taxon>Metazoa</taxon>
        <taxon>Chordata</taxon>
        <taxon>Craniata</taxon>
        <taxon>Vertebrata</taxon>
        <taxon>Euteleostomi</taxon>
        <taxon>Actinopterygii</taxon>
        <taxon>Neopterygii</taxon>
        <taxon>Teleostei</taxon>
        <taxon>Ostariophysi</taxon>
        <taxon>Cypriniformes</taxon>
        <taxon>Cyprinidae</taxon>
        <taxon>Cyprininae</taxon>
        <taxon>Carassius</taxon>
    </lineage>
</organism>
<proteinExistence type="predicted"/>
<feature type="compositionally biased region" description="Basic and acidic residues" evidence="1">
    <location>
        <begin position="100"/>
        <end position="110"/>
    </location>
</feature>
<feature type="compositionally biased region" description="Polar residues" evidence="1">
    <location>
        <begin position="251"/>
        <end position="269"/>
    </location>
</feature>
<feature type="region of interest" description="Disordered" evidence="1">
    <location>
        <begin position="333"/>
        <end position="378"/>
    </location>
</feature>
<reference evidence="3" key="1">
    <citation type="submission" date="2025-08" db="UniProtKB">
        <authorList>
            <consortium name="RefSeq"/>
        </authorList>
    </citation>
    <scope>IDENTIFICATION</scope>
    <source>
        <strain evidence="3">Wakin</strain>
        <tissue evidence="3">Muscle</tissue>
    </source>
</reference>
<feature type="compositionally biased region" description="Low complexity" evidence="1">
    <location>
        <begin position="732"/>
        <end position="741"/>
    </location>
</feature>
<feature type="region of interest" description="Disordered" evidence="1">
    <location>
        <begin position="392"/>
        <end position="417"/>
    </location>
</feature>
<feature type="compositionally biased region" description="Low complexity" evidence="1">
    <location>
        <begin position="762"/>
        <end position="771"/>
    </location>
</feature>
<feature type="compositionally biased region" description="Polar residues" evidence="1">
    <location>
        <begin position="707"/>
        <end position="731"/>
    </location>
</feature>
<feature type="compositionally biased region" description="Basic and acidic residues" evidence="1">
    <location>
        <begin position="1122"/>
        <end position="1134"/>
    </location>
</feature>
<feature type="compositionally biased region" description="Polar residues" evidence="1">
    <location>
        <begin position="1485"/>
        <end position="1502"/>
    </location>
</feature>
<feature type="compositionally biased region" description="Polar residues" evidence="1">
    <location>
        <begin position="113"/>
        <end position="124"/>
    </location>
</feature>
<feature type="compositionally biased region" description="Polar residues" evidence="1">
    <location>
        <begin position="356"/>
        <end position="373"/>
    </location>
</feature>
<feature type="region of interest" description="Disordered" evidence="1">
    <location>
        <begin position="1485"/>
        <end position="1585"/>
    </location>
</feature>
<name>A0A6P6J9S0_CARAU</name>
<feature type="region of interest" description="Disordered" evidence="1">
    <location>
        <begin position="295"/>
        <end position="314"/>
    </location>
</feature>
<dbReference type="RefSeq" id="XP_026057110.1">
    <property type="nucleotide sequence ID" value="XM_026201325.1"/>
</dbReference>
<feature type="region of interest" description="Disordered" evidence="1">
    <location>
        <begin position="100"/>
        <end position="133"/>
    </location>
</feature>
<feature type="region of interest" description="Disordered" evidence="1">
    <location>
        <begin position="245"/>
        <end position="269"/>
    </location>
</feature>
<evidence type="ECO:0000313" key="3">
    <source>
        <dbReference type="RefSeq" id="XP_026057110.1"/>
    </source>
</evidence>
<feature type="region of interest" description="Disordered" evidence="1">
    <location>
        <begin position="1169"/>
        <end position="1193"/>
    </location>
</feature>
<evidence type="ECO:0000313" key="2">
    <source>
        <dbReference type="Proteomes" id="UP000515129"/>
    </source>
</evidence>
<feature type="compositionally biased region" description="Polar residues" evidence="1">
    <location>
        <begin position="684"/>
        <end position="697"/>
    </location>
</feature>
<feature type="compositionally biased region" description="Polar residues" evidence="1">
    <location>
        <begin position="772"/>
        <end position="781"/>
    </location>
</feature>
<keyword evidence="2" id="KW-1185">Reference proteome</keyword>
<evidence type="ECO:0000256" key="1">
    <source>
        <dbReference type="SAM" id="MobiDB-lite"/>
    </source>
</evidence>